<dbReference type="OrthoDB" id="371112at2"/>
<accession>A0A1N6SUW5</accession>
<dbReference type="EMBL" id="FTMS01000009">
    <property type="protein sequence ID" value="SIQ44943.1"/>
    <property type="molecule type" value="Genomic_DNA"/>
</dbReference>
<keyword evidence="1" id="KW-0805">Transcription regulation</keyword>
<evidence type="ECO:0000313" key="6">
    <source>
        <dbReference type="Proteomes" id="UP000186400"/>
    </source>
</evidence>
<dbReference type="Proteomes" id="UP000186400">
    <property type="component" value="Unassembled WGS sequence"/>
</dbReference>
<dbReference type="SUPFAM" id="SSF46689">
    <property type="entry name" value="Homeodomain-like"/>
    <property type="match status" value="2"/>
</dbReference>
<keyword evidence="6" id="KW-1185">Reference proteome</keyword>
<name>A0A1N6SUW5_9SPIO</name>
<dbReference type="STRING" id="159291.SAMN05920897_10914"/>
<dbReference type="Pfam" id="PF12833">
    <property type="entry name" value="HTH_18"/>
    <property type="match status" value="1"/>
</dbReference>
<gene>
    <name evidence="5" type="ORF">SAMN05920897_10914</name>
</gene>
<dbReference type="Gene3D" id="1.10.10.60">
    <property type="entry name" value="Homeodomain-like"/>
    <property type="match status" value="2"/>
</dbReference>
<dbReference type="PANTHER" id="PTHR47504:SF5">
    <property type="entry name" value="RIGHT ORIGIN-BINDING PROTEIN"/>
    <property type="match status" value="1"/>
</dbReference>
<dbReference type="InterPro" id="IPR009057">
    <property type="entry name" value="Homeodomain-like_sf"/>
</dbReference>
<sequence>MAGDKEEQVVKAVQRMQDYIVRHLQEPITMRQLATVACYSPYHCARMFRELTGVPPFEYIRRARLTKSALVLRDGDRRILDVALDFVFDSHEGFTRAFSREFGVTPKRYAKKPGPVQLFLPYGVEFQHLYKKRHKESLMEKAQEKVCVVFTQVVERPARKLILRRGTKASDYFEYCEEVGGDVWGLLVSIKEALHEPAGIWLPPRMRSGGSEYVQGVEVSSSYDGDIPEGFEIIDLPACRMMVFQGEPYDDVHFEDAICSMQEQLKKFRPELYGYAWDKDNPRLQLEPQGWRGYIELWSVKEVQKS</sequence>
<dbReference type="RefSeq" id="WP_076488736.1">
    <property type="nucleotide sequence ID" value="NZ_FTMS01000009.1"/>
</dbReference>
<feature type="domain" description="HTH araC/xylS-type" evidence="4">
    <location>
        <begin position="14"/>
        <end position="112"/>
    </location>
</feature>
<evidence type="ECO:0000313" key="5">
    <source>
        <dbReference type="EMBL" id="SIQ44943.1"/>
    </source>
</evidence>
<dbReference type="SMART" id="SM00342">
    <property type="entry name" value="HTH_ARAC"/>
    <property type="match status" value="1"/>
</dbReference>
<reference evidence="5 6" key="1">
    <citation type="submission" date="2017-01" db="EMBL/GenBank/DDBJ databases">
        <authorList>
            <person name="Mah S.A."/>
            <person name="Swanson W.J."/>
            <person name="Moy G.W."/>
            <person name="Vacquier V.D."/>
        </authorList>
    </citation>
    <scope>NUCLEOTIDE SEQUENCE [LARGE SCALE GENOMIC DNA]</scope>
    <source>
        <strain evidence="5 6">ASpG1</strain>
    </source>
</reference>
<protein>
    <submittedName>
        <fullName evidence="5">AraC-type DNA-binding protein</fullName>
    </submittedName>
</protein>
<organism evidence="5 6">
    <name type="scientific">Alkalispirochaeta americana</name>
    <dbReference type="NCBI Taxonomy" id="159291"/>
    <lineage>
        <taxon>Bacteria</taxon>
        <taxon>Pseudomonadati</taxon>
        <taxon>Spirochaetota</taxon>
        <taxon>Spirochaetia</taxon>
        <taxon>Spirochaetales</taxon>
        <taxon>Spirochaetaceae</taxon>
        <taxon>Alkalispirochaeta</taxon>
    </lineage>
</organism>
<evidence type="ECO:0000256" key="2">
    <source>
        <dbReference type="ARBA" id="ARBA00023125"/>
    </source>
</evidence>
<keyword evidence="3" id="KW-0804">Transcription</keyword>
<dbReference type="PANTHER" id="PTHR47504">
    <property type="entry name" value="RIGHT ORIGIN-BINDING PROTEIN"/>
    <property type="match status" value="1"/>
</dbReference>
<proteinExistence type="predicted"/>
<dbReference type="PROSITE" id="PS01124">
    <property type="entry name" value="HTH_ARAC_FAMILY_2"/>
    <property type="match status" value="1"/>
</dbReference>
<evidence type="ECO:0000259" key="4">
    <source>
        <dbReference type="PROSITE" id="PS01124"/>
    </source>
</evidence>
<dbReference type="InterPro" id="IPR050959">
    <property type="entry name" value="MarA-like"/>
</dbReference>
<evidence type="ECO:0000256" key="3">
    <source>
        <dbReference type="ARBA" id="ARBA00023163"/>
    </source>
</evidence>
<dbReference type="GO" id="GO:0003700">
    <property type="term" value="F:DNA-binding transcription factor activity"/>
    <property type="evidence" value="ECO:0007669"/>
    <property type="project" value="InterPro"/>
</dbReference>
<dbReference type="GO" id="GO:0043565">
    <property type="term" value="F:sequence-specific DNA binding"/>
    <property type="evidence" value="ECO:0007669"/>
    <property type="project" value="InterPro"/>
</dbReference>
<keyword evidence="2 5" id="KW-0238">DNA-binding</keyword>
<dbReference type="AlphaFoldDB" id="A0A1N6SUW5"/>
<evidence type="ECO:0000256" key="1">
    <source>
        <dbReference type="ARBA" id="ARBA00023015"/>
    </source>
</evidence>
<dbReference type="InterPro" id="IPR018060">
    <property type="entry name" value="HTH_AraC"/>
</dbReference>